<protein>
    <submittedName>
        <fullName evidence="9">Mitochondria-associated granulocyte macrophage CSF signaling molecule, putative</fullName>
    </submittedName>
</protein>
<evidence type="ECO:0000256" key="4">
    <source>
        <dbReference type="ARBA" id="ARBA00022792"/>
    </source>
</evidence>
<dbReference type="OrthoDB" id="10262892at2759"/>
<evidence type="ECO:0000313" key="9">
    <source>
        <dbReference type="EMBL" id="CDJ68264.1"/>
    </source>
</evidence>
<accession>U6N0I8</accession>
<dbReference type="GO" id="GO:0030150">
    <property type="term" value="P:protein import into mitochondrial matrix"/>
    <property type="evidence" value="ECO:0007669"/>
    <property type="project" value="InterPro"/>
</dbReference>
<dbReference type="VEuPathDB" id="ToxoDB:ENH_00050550"/>
<evidence type="ECO:0000256" key="8">
    <source>
        <dbReference type="ARBA" id="ARBA00023136"/>
    </source>
</evidence>
<reference evidence="9" key="1">
    <citation type="submission" date="2013-10" db="EMBL/GenBank/DDBJ databases">
        <title>Genomic analysis of the causative agents of coccidiosis in chickens.</title>
        <authorList>
            <person name="Reid A.J."/>
            <person name="Blake D."/>
            <person name="Billington K."/>
            <person name="Browne H."/>
            <person name="Dunn M."/>
            <person name="Hung S."/>
            <person name="Kawahara F."/>
            <person name="Miranda-Saavedra D."/>
            <person name="Mourier T."/>
            <person name="Nagra H."/>
            <person name="Otto T.D."/>
            <person name="Rawlings N."/>
            <person name="Sanchez A."/>
            <person name="Sanders M."/>
            <person name="Subramaniam C."/>
            <person name="Tay Y."/>
            <person name="Dear P."/>
            <person name="Doerig C."/>
            <person name="Gruber A."/>
            <person name="Parkinson J."/>
            <person name="Shirley M."/>
            <person name="Wan K.L."/>
            <person name="Berriman M."/>
            <person name="Tomley F."/>
            <person name="Pain A."/>
        </authorList>
    </citation>
    <scope>NUCLEOTIDE SEQUENCE [LARGE SCALE GENOMIC DNA]</scope>
    <source>
        <strain evidence="9">Houghton</strain>
    </source>
</reference>
<keyword evidence="7" id="KW-0496">Mitochondrion</keyword>
<dbReference type="GeneID" id="25475203"/>
<dbReference type="EMBL" id="HG725520">
    <property type="protein sequence ID" value="CDJ68264.1"/>
    <property type="molecule type" value="Genomic_DNA"/>
</dbReference>
<keyword evidence="6" id="KW-0811">Translocation</keyword>
<dbReference type="InterPro" id="IPR036869">
    <property type="entry name" value="J_dom_sf"/>
</dbReference>
<dbReference type="InterPro" id="IPR005341">
    <property type="entry name" value="Tim16"/>
</dbReference>
<evidence type="ECO:0000256" key="1">
    <source>
        <dbReference type="ARBA" id="ARBA00004637"/>
    </source>
</evidence>
<name>U6N0I8_9EIME</name>
<dbReference type="GO" id="GO:0005744">
    <property type="term" value="C:TIM23 mitochondrial import inner membrane translocase complex"/>
    <property type="evidence" value="ECO:0007669"/>
    <property type="project" value="InterPro"/>
</dbReference>
<sequence length="137" mass="14362">MALGPLGRIVVQFVAVAGSSLGRAVVRAYKDAARQGAAAAGSTSSRSAPLTLRPRMSVDEARKILGFPCGPNSQLPTREEVMARYNRLFQINAPSENFAGSPYLQKRVAVARTIMLEQCSAKAPEAGAGSKESRGGG</sequence>
<proteinExistence type="inferred from homology"/>
<dbReference type="PANTHER" id="PTHR12388">
    <property type="entry name" value="MITOCHONDRIA ASSOCIATED GRANULOCYTE MACROPHAGE CSF SIGNALING MOLECULE"/>
    <property type="match status" value="1"/>
</dbReference>
<dbReference type="Pfam" id="PF03656">
    <property type="entry name" value="Pam16"/>
    <property type="match status" value="1"/>
</dbReference>
<dbReference type="AlphaFoldDB" id="U6N0I8"/>
<keyword evidence="3" id="KW-0813">Transport</keyword>
<organism evidence="9 10">
    <name type="scientific">Eimeria necatrix</name>
    <dbReference type="NCBI Taxonomy" id="51315"/>
    <lineage>
        <taxon>Eukaryota</taxon>
        <taxon>Sar</taxon>
        <taxon>Alveolata</taxon>
        <taxon>Apicomplexa</taxon>
        <taxon>Conoidasida</taxon>
        <taxon>Coccidia</taxon>
        <taxon>Eucoccidiorida</taxon>
        <taxon>Eimeriorina</taxon>
        <taxon>Eimeriidae</taxon>
        <taxon>Eimeria</taxon>
    </lineage>
</organism>
<dbReference type="RefSeq" id="XP_013436731.1">
    <property type="nucleotide sequence ID" value="XM_013581277.1"/>
</dbReference>
<reference evidence="9" key="2">
    <citation type="submission" date="2013-10" db="EMBL/GenBank/DDBJ databases">
        <authorList>
            <person name="Aslett M."/>
        </authorList>
    </citation>
    <scope>NUCLEOTIDE SEQUENCE [LARGE SCALE GENOMIC DNA]</scope>
    <source>
        <strain evidence="9">Houghton</strain>
    </source>
</reference>
<keyword evidence="4" id="KW-0999">Mitochondrion inner membrane</keyword>
<evidence type="ECO:0000256" key="2">
    <source>
        <dbReference type="ARBA" id="ARBA00008817"/>
    </source>
</evidence>
<evidence type="ECO:0000256" key="6">
    <source>
        <dbReference type="ARBA" id="ARBA00023010"/>
    </source>
</evidence>
<dbReference type="Gene3D" id="1.10.287.110">
    <property type="entry name" value="DnaJ domain"/>
    <property type="match status" value="1"/>
</dbReference>
<evidence type="ECO:0000256" key="7">
    <source>
        <dbReference type="ARBA" id="ARBA00023128"/>
    </source>
</evidence>
<dbReference type="PANTHER" id="PTHR12388:SF0">
    <property type="entry name" value="MITOCHONDRIAL IMPORT INNER MEMBRANE TRANSLOCASE SUBUNIT TIM16"/>
    <property type="match status" value="1"/>
</dbReference>
<evidence type="ECO:0000256" key="5">
    <source>
        <dbReference type="ARBA" id="ARBA00022927"/>
    </source>
</evidence>
<keyword evidence="10" id="KW-1185">Reference proteome</keyword>
<keyword evidence="5" id="KW-0653">Protein transport</keyword>
<comment type="similarity">
    <text evidence="2">Belongs to the TIM16/PAM16 family.</text>
</comment>
<keyword evidence="8" id="KW-0472">Membrane</keyword>
<evidence type="ECO:0000313" key="10">
    <source>
        <dbReference type="Proteomes" id="UP000030754"/>
    </source>
</evidence>
<dbReference type="Proteomes" id="UP000030754">
    <property type="component" value="Unassembled WGS sequence"/>
</dbReference>
<gene>
    <name evidence="9" type="ORF">ENH_00050550</name>
</gene>
<evidence type="ECO:0000256" key="3">
    <source>
        <dbReference type="ARBA" id="ARBA00022448"/>
    </source>
</evidence>
<comment type="subcellular location">
    <subcellularLocation>
        <location evidence="1">Mitochondrion inner membrane</location>
        <topology evidence="1">Peripheral membrane protein</topology>
    </subcellularLocation>
</comment>